<dbReference type="InterPro" id="IPR024708">
    <property type="entry name" value="Catalase_AS"/>
</dbReference>
<keyword evidence="9 10" id="KW-0376">Hydrogen peroxide</keyword>
<dbReference type="GO" id="GO:0046872">
    <property type="term" value="F:metal ion binding"/>
    <property type="evidence" value="ECO:0007669"/>
    <property type="project" value="UniProtKB-KW"/>
</dbReference>
<dbReference type="InterPro" id="IPR043156">
    <property type="entry name" value="Catalase_clade2_helical"/>
</dbReference>
<dbReference type="GO" id="GO:0004096">
    <property type="term" value="F:catalase activity"/>
    <property type="evidence" value="ECO:0007669"/>
    <property type="project" value="UniProtKB-UniRule"/>
</dbReference>
<dbReference type="PANTHER" id="PTHR42821:SF1">
    <property type="entry name" value="CATALASE-B"/>
    <property type="match status" value="1"/>
</dbReference>
<feature type="domain" description="Catalase core" evidence="17">
    <location>
        <begin position="83"/>
        <end position="471"/>
    </location>
</feature>
<dbReference type="Gene3D" id="3.40.50.880">
    <property type="match status" value="1"/>
</dbReference>
<dbReference type="EC" id="1.11.1.6" evidence="3 10"/>
<dbReference type="Pfam" id="PF18011">
    <property type="entry name" value="Catalase_C"/>
    <property type="match status" value="1"/>
</dbReference>
<evidence type="ECO:0000256" key="16">
    <source>
        <dbReference type="SAM" id="MobiDB-lite"/>
    </source>
</evidence>
<gene>
    <name evidence="18" type="ORF">EV189_1369</name>
</gene>
<evidence type="ECO:0000256" key="6">
    <source>
        <dbReference type="ARBA" id="ARBA00022723"/>
    </source>
</evidence>
<keyword evidence="19" id="KW-1185">Reference proteome</keyword>
<name>A0A4Q7NRD4_9ACTN</name>
<feature type="region of interest" description="Disordered" evidence="16">
    <location>
        <begin position="1"/>
        <end position="21"/>
    </location>
</feature>
<evidence type="ECO:0000256" key="10">
    <source>
        <dbReference type="PIRNR" id="PIRNR038927"/>
    </source>
</evidence>
<comment type="cofactor">
    <cofactor evidence="1 10 12">
        <name>heme</name>
        <dbReference type="ChEBI" id="CHEBI:30413"/>
    </cofactor>
</comment>
<dbReference type="SUPFAM" id="SSF56634">
    <property type="entry name" value="Heme-dependent catalase-like"/>
    <property type="match status" value="1"/>
</dbReference>
<dbReference type="AlphaFoldDB" id="A0A4Q7NRD4"/>
<feature type="binding site" evidence="13">
    <location>
        <position position="216"/>
    </location>
    <ligand>
        <name>heme</name>
        <dbReference type="ChEBI" id="CHEBI:30413"/>
    </ligand>
</feature>
<feature type="binding site" evidence="13">
    <location>
        <position position="424"/>
    </location>
    <ligand>
        <name>heme</name>
        <dbReference type="ChEBI" id="CHEBI:30413"/>
    </ligand>
</feature>
<evidence type="ECO:0000313" key="18">
    <source>
        <dbReference type="EMBL" id="RZS89601.1"/>
    </source>
</evidence>
<feature type="binding site" evidence="13">
    <location>
        <position position="127"/>
    </location>
    <ligand>
        <name>heme</name>
        <dbReference type="ChEBI" id="CHEBI:30413"/>
    </ligand>
</feature>
<dbReference type="InterPro" id="IPR002226">
    <property type="entry name" value="Catalase_haem_BS"/>
</dbReference>
<keyword evidence="5 10" id="KW-0349">Heme</keyword>
<feature type="binding site" evidence="13">
    <location>
        <position position="167"/>
    </location>
    <ligand>
        <name>heme</name>
        <dbReference type="ChEBI" id="CHEBI:30413"/>
    </ligand>
</feature>
<comment type="similarity">
    <text evidence="2">Belongs to the catalase family. HPII subfamily.</text>
</comment>
<evidence type="ECO:0000256" key="12">
    <source>
        <dbReference type="PIRSR" id="PIRSR038927-2"/>
    </source>
</evidence>
<organism evidence="18 19">
    <name type="scientific">Motilibacter rhizosphaerae</name>
    <dbReference type="NCBI Taxonomy" id="598652"/>
    <lineage>
        <taxon>Bacteria</taxon>
        <taxon>Bacillati</taxon>
        <taxon>Actinomycetota</taxon>
        <taxon>Actinomycetes</taxon>
        <taxon>Motilibacterales</taxon>
        <taxon>Motilibacteraceae</taxon>
        <taxon>Motilibacter</taxon>
    </lineage>
</organism>
<dbReference type="PROSITE" id="PS00437">
    <property type="entry name" value="CATALASE_1"/>
    <property type="match status" value="1"/>
</dbReference>
<dbReference type="InterPro" id="IPR006311">
    <property type="entry name" value="TAT_signal"/>
</dbReference>
<dbReference type="InterPro" id="IPR018028">
    <property type="entry name" value="Catalase"/>
</dbReference>
<proteinExistence type="inferred from homology"/>
<evidence type="ECO:0000256" key="7">
    <source>
        <dbReference type="ARBA" id="ARBA00023002"/>
    </source>
</evidence>
<evidence type="ECO:0000313" key="19">
    <source>
        <dbReference type="Proteomes" id="UP000293638"/>
    </source>
</evidence>
<protein>
    <recommendedName>
        <fullName evidence="3 10">Catalase</fullName>
        <ecNumber evidence="3 10">1.11.1.6</ecNumber>
    </recommendedName>
</protein>
<comment type="catalytic activity">
    <reaction evidence="10 15">
        <text>2 H2O2 = O2 + 2 H2O</text>
        <dbReference type="Rhea" id="RHEA:20309"/>
        <dbReference type="ChEBI" id="CHEBI:15377"/>
        <dbReference type="ChEBI" id="CHEBI:15379"/>
        <dbReference type="ChEBI" id="CHEBI:16240"/>
        <dbReference type="EC" id="1.11.1.6"/>
    </reaction>
</comment>
<evidence type="ECO:0000256" key="5">
    <source>
        <dbReference type="ARBA" id="ARBA00022617"/>
    </source>
</evidence>
<feature type="cross-link" description="3'-histidyl-3-tyrosine (His-Tyr)" evidence="14">
    <location>
        <begin position="394"/>
        <end position="417"/>
    </location>
</feature>
<evidence type="ECO:0000256" key="9">
    <source>
        <dbReference type="ARBA" id="ARBA00023324"/>
    </source>
</evidence>
<evidence type="ECO:0000256" key="8">
    <source>
        <dbReference type="ARBA" id="ARBA00023004"/>
    </source>
</evidence>
<feature type="active site" evidence="11">
    <location>
        <position position="130"/>
    </location>
</feature>
<evidence type="ECO:0000256" key="14">
    <source>
        <dbReference type="PIRSR" id="PIRSR038927-4"/>
    </source>
</evidence>
<dbReference type="PROSITE" id="PS51318">
    <property type="entry name" value="TAT"/>
    <property type="match status" value="1"/>
</dbReference>
<comment type="function">
    <text evidence="10">Decomposes hydrogen peroxide into water and oxygen; serves to protect cells from the toxic effects of hydrogen peroxide.</text>
</comment>
<dbReference type="InterPro" id="IPR029062">
    <property type="entry name" value="Class_I_gatase-like"/>
</dbReference>
<evidence type="ECO:0000256" key="15">
    <source>
        <dbReference type="RuleBase" id="RU000498"/>
    </source>
</evidence>
<evidence type="ECO:0000256" key="11">
    <source>
        <dbReference type="PIRSR" id="PIRSR038927-1"/>
    </source>
</evidence>
<evidence type="ECO:0000256" key="1">
    <source>
        <dbReference type="ARBA" id="ARBA00001971"/>
    </source>
</evidence>
<dbReference type="SUPFAM" id="SSF52317">
    <property type="entry name" value="Class I glutamine amidotransferase-like"/>
    <property type="match status" value="1"/>
</dbReference>
<feature type="compositionally biased region" description="Polar residues" evidence="16">
    <location>
        <begin position="81"/>
        <end position="98"/>
    </location>
</feature>
<feature type="active site" evidence="11">
    <location>
        <position position="203"/>
    </location>
</feature>
<reference evidence="18 19" key="1">
    <citation type="submission" date="2019-02" db="EMBL/GenBank/DDBJ databases">
        <title>Genomic Encyclopedia of Type Strains, Phase IV (KMG-IV): sequencing the most valuable type-strain genomes for metagenomic binning, comparative biology and taxonomic classification.</title>
        <authorList>
            <person name="Goeker M."/>
        </authorList>
    </citation>
    <scope>NUCLEOTIDE SEQUENCE [LARGE SCALE GENOMIC DNA]</scope>
    <source>
        <strain evidence="18 19">DSM 45622</strain>
    </source>
</reference>
<dbReference type="FunFam" id="2.40.180.10:FF:000003">
    <property type="entry name" value="Catalase"/>
    <property type="match status" value="1"/>
</dbReference>
<dbReference type="GO" id="GO:0006979">
    <property type="term" value="P:response to oxidative stress"/>
    <property type="evidence" value="ECO:0007669"/>
    <property type="project" value="InterPro"/>
</dbReference>
<feature type="binding site" evidence="13">
    <location>
        <position position="413"/>
    </location>
    <ligand>
        <name>heme</name>
        <dbReference type="ChEBI" id="CHEBI:30413"/>
    </ligand>
</feature>
<accession>A0A4Q7NRD4</accession>
<comment type="caution">
    <text evidence="18">The sequence shown here is derived from an EMBL/GenBank/DDBJ whole genome shotgun (WGS) entry which is preliminary data.</text>
</comment>
<keyword evidence="7 10" id="KW-0560">Oxidoreductase</keyword>
<dbReference type="GO" id="GO:0005829">
    <property type="term" value="C:cytosol"/>
    <property type="evidence" value="ECO:0007669"/>
    <property type="project" value="TreeGrafter"/>
</dbReference>
<dbReference type="PROSITE" id="PS00438">
    <property type="entry name" value="CATALASE_2"/>
    <property type="match status" value="1"/>
</dbReference>
<dbReference type="EMBL" id="SGXD01000002">
    <property type="protein sequence ID" value="RZS89601.1"/>
    <property type="molecule type" value="Genomic_DNA"/>
</dbReference>
<dbReference type="PROSITE" id="PS51402">
    <property type="entry name" value="CATALASE_3"/>
    <property type="match status" value="1"/>
</dbReference>
<evidence type="ECO:0000256" key="13">
    <source>
        <dbReference type="PIRSR" id="PIRSR038927-3"/>
    </source>
</evidence>
<evidence type="ECO:0000256" key="4">
    <source>
        <dbReference type="ARBA" id="ARBA00022559"/>
    </source>
</evidence>
<dbReference type="Proteomes" id="UP000293638">
    <property type="component" value="Unassembled WGS sequence"/>
</dbReference>
<dbReference type="SMART" id="SM01060">
    <property type="entry name" value="Catalase"/>
    <property type="match status" value="1"/>
</dbReference>
<dbReference type="Gene3D" id="1.20.1370.20">
    <property type="match status" value="1"/>
</dbReference>
<feature type="binding site" description="axial binding residue" evidence="12">
    <location>
        <position position="417"/>
    </location>
    <ligand>
        <name>heme</name>
        <dbReference type="ChEBI" id="CHEBI:30413"/>
    </ligand>
    <ligandPart>
        <name>Fe</name>
        <dbReference type="ChEBI" id="CHEBI:18248"/>
    </ligandPart>
</feature>
<dbReference type="InterPro" id="IPR010582">
    <property type="entry name" value="Catalase_immune_responsive"/>
</dbReference>
<keyword evidence="6 10" id="KW-0479">Metal-binding</keyword>
<dbReference type="Pfam" id="PF00199">
    <property type="entry name" value="Catalase"/>
    <property type="match status" value="1"/>
</dbReference>
<dbReference type="Gene3D" id="2.40.180.10">
    <property type="entry name" value="Catalase core domain"/>
    <property type="match status" value="1"/>
</dbReference>
<dbReference type="PIRSF" id="PIRSF038927">
    <property type="entry name" value="Catalase_clade2"/>
    <property type="match status" value="1"/>
</dbReference>
<keyword evidence="4 10" id="KW-0575">Peroxidase</keyword>
<dbReference type="InterPro" id="IPR020835">
    <property type="entry name" value="Catalase_sf"/>
</dbReference>
<dbReference type="Pfam" id="PF06628">
    <property type="entry name" value="Catalase-rel"/>
    <property type="match status" value="1"/>
</dbReference>
<feature type="region of interest" description="Disordered" evidence="16">
    <location>
        <begin position="60"/>
        <end position="105"/>
    </location>
</feature>
<dbReference type="GO" id="GO:0020037">
    <property type="term" value="F:heme binding"/>
    <property type="evidence" value="ECO:0007669"/>
    <property type="project" value="UniProtKB-UniRule"/>
</dbReference>
<evidence type="ECO:0000259" key="17">
    <source>
        <dbReference type="SMART" id="SM01060"/>
    </source>
</evidence>
<keyword evidence="8 10" id="KW-0408">Iron</keyword>
<dbReference type="PANTHER" id="PTHR42821">
    <property type="entry name" value="CATALASE"/>
    <property type="match status" value="1"/>
</dbReference>
<dbReference type="GO" id="GO:0042744">
    <property type="term" value="P:hydrogen peroxide catabolic process"/>
    <property type="evidence" value="ECO:0007669"/>
    <property type="project" value="UniProtKB-UniRule"/>
</dbReference>
<feature type="compositionally biased region" description="Polar residues" evidence="16">
    <location>
        <begin position="1"/>
        <end position="13"/>
    </location>
</feature>
<dbReference type="InterPro" id="IPR024712">
    <property type="entry name" value="Catalase_clade2"/>
</dbReference>
<sequence length="742" mass="78336">MTESISSGDSTPEQAAASADGVSRRHFIAAAGAGAGAVALGAALRPAAAQAAEPAAPAAEAASGMGGVPGAPGPEVKTGDRLTSNQGVRISDDQNTLRAGTRGPSLLEDGLFREKMMHFDHERIPERVVHARGAGAHGSFRLHTSLAQFTRAKVLTDTGVTTPVFVRFSTVNGSRGSADTARDARGFATKFYTSEGVWDLVGNNIPVFFIQDAIKFPDLVHSFKPEPNVEIPQASTAHDTFYDFISLTPESAHMLMWTTSDRGIPRSYRMMEGFGIHTFRLVNSSGDSTFVKFHWKPRLSVRSLVWDEAQKLAGVDPDFHRRDLADAINAGAYPQWDLGVQLLAEKDTGKVGFDVLDATKLWPEETVPVQLVGTMTLNRNPQNYFTETEQVAFHTGHVVPGIDFSDDPLLQGRNFSYLDTQLNRFSGPNFSQLPINQPHSPVNNFQQDGFMRYANRPGRINYEPNSLPGGEAHESSAAQGGFVSYAEPVGGTKVRARSDTFSDHFSQATLFFQSMTEPEKQHIIQALQFELGKVTVKAVQQRMLGLLANIDTRLVTEVAGYLSLPVPSGSPNTAIGTSDALSQEKTAKPSARTRKVAVLVGDGVTAADVAAIGKALHAAGGAAVVVGPHVGPVTAQGGTVTATATYLTSKSVQFDAVFVPGGTAGLVSNGDAVHFVEEAFKHDKAVGAVGTGTAVLRAALGGAAAGAAGVVTGASASAVARDFVAAVAAHRHWSRSTGAISA</sequence>
<evidence type="ECO:0000256" key="2">
    <source>
        <dbReference type="ARBA" id="ARBA00010660"/>
    </source>
</evidence>
<dbReference type="InterPro" id="IPR011614">
    <property type="entry name" value="Catalase_core"/>
</dbReference>
<evidence type="ECO:0000256" key="3">
    <source>
        <dbReference type="ARBA" id="ARBA00012314"/>
    </source>
</evidence>
<dbReference type="InterPro" id="IPR041399">
    <property type="entry name" value="Catalase_large_C"/>
</dbReference>
<dbReference type="PRINTS" id="PR00067">
    <property type="entry name" value="CATALASE"/>
</dbReference>
<dbReference type="CDD" id="cd03132">
    <property type="entry name" value="GATase1_catalase"/>
    <property type="match status" value="1"/>
</dbReference>